<keyword evidence="4 6" id="KW-1133">Transmembrane helix</keyword>
<organism evidence="8 9">
    <name type="scientific">Ahrensia marina</name>
    <dbReference type="NCBI Taxonomy" id="1514904"/>
    <lineage>
        <taxon>Bacteria</taxon>
        <taxon>Pseudomonadati</taxon>
        <taxon>Pseudomonadota</taxon>
        <taxon>Alphaproteobacteria</taxon>
        <taxon>Hyphomicrobiales</taxon>
        <taxon>Ahrensiaceae</taxon>
        <taxon>Ahrensia</taxon>
    </lineage>
</organism>
<dbReference type="AlphaFoldDB" id="A0A0M9GN76"/>
<accession>A0A0M9GN76</accession>
<dbReference type="STRING" id="1514904.SU32_06590"/>
<sequence>MTLKRRTMLKWIHWTMAPLFVWFMVVQPKDVVPLGPAYFQFHSILGLIFVVLALVWTADFLIRGLASKPGPKLPPWARKTHQIMHKTLIWGMFLVALTGFLLGLTSSRLLFAGGFLPIAPPLNWPLANDWIGFFHTIEFYALGIFAIGHAAFHIWRHVRLKDNALRIMMPKRFHRFL</sequence>
<evidence type="ECO:0000256" key="2">
    <source>
        <dbReference type="ARBA" id="ARBA00022475"/>
    </source>
</evidence>
<evidence type="ECO:0000256" key="6">
    <source>
        <dbReference type="SAM" id="Phobius"/>
    </source>
</evidence>
<dbReference type="GO" id="GO:0005886">
    <property type="term" value="C:plasma membrane"/>
    <property type="evidence" value="ECO:0007669"/>
    <property type="project" value="UniProtKB-SubCell"/>
</dbReference>
<dbReference type="EMBL" id="JXMU01000008">
    <property type="protein sequence ID" value="KPB01743.1"/>
    <property type="molecule type" value="Genomic_DNA"/>
</dbReference>
<keyword evidence="9" id="KW-1185">Reference proteome</keyword>
<keyword evidence="3 6" id="KW-0812">Transmembrane</keyword>
<evidence type="ECO:0000256" key="1">
    <source>
        <dbReference type="ARBA" id="ARBA00004651"/>
    </source>
</evidence>
<dbReference type="PATRIC" id="fig|1514904.3.peg.3351"/>
<dbReference type="Pfam" id="PF01292">
    <property type="entry name" value="Ni_hydr_CYTB"/>
    <property type="match status" value="1"/>
</dbReference>
<dbReference type="InterPro" id="IPR011577">
    <property type="entry name" value="Cyt_b561_bac/Ni-Hgenase"/>
</dbReference>
<evidence type="ECO:0000256" key="5">
    <source>
        <dbReference type="ARBA" id="ARBA00023136"/>
    </source>
</evidence>
<feature type="transmembrane region" description="Helical" evidence="6">
    <location>
        <begin position="130"/>
        <end position="152"/>
    </location>
</feature>
<evidence type="ECO:0000256" key="4">
    <source>
        <dbReference type="ARBA" id="ARBA00022989"/>
    </source>
</evidence>
<dbReference type="RefSeq" id="WP_053998566.1">
    <property type="nucleotide sequence ID" value="NZ_JXMU01000008.1"/>
</dbReference>
<dbReference type="InterPro" id="IPR016174">
    <property type="entry name" value="Di-haem_cyt_TM"/>
</dbReference>
<proteinExistence type="predicted"/>
<evidence type="ECO:0000256" key="3">
    <source>
        <dbReference type="ARBA" id="ARBA00022692"/>
    </source>
</evidence>
<evidence type="ECO:0000259" key="7">
    <source>
        <dbReference type="Pfam" id="PF01292"/>
    </source>
</evidence>
<keyword evidence="2" id="KW-1003">Cell membrane</keyword>
<dbReference type="SUPFAM" id="SSF81342">
    <property type="entry name" value="Transmembrane di-heme cytochromes"/>
    <property type="match status" value="1"/>
</dbReference>
<feature type="domain" description="Cytochrome b561 bacterial/Ni-hydrogenase" evidence="7">
    <location>
        <begin position="8"/>
        <end position="170"/>
    </location>
</feature>
<comment type="subcellular location">
    <subcellularLocation>
        <location evidence="1">Cell membrane</location>
        <topology evidence="1">Multi-pass membrane protein</topology>
    </subcellularLocation>
</comment>
<evidence type="ECO:0000313" key="9">
    <source>
        <dbReference type="Proteomes" id="UP000038011"/>
    </source>
</evidence>
<protein>
    <submittedName>
        <fullName evidence="8">Cytochrome B561</fullName>
    </submittedName>
</protein>
<feature type="transmembrane region" description="Helical" evidence="6">
    <location>
        <begin position="44"/>
        <end position="66"/>
    </location>
</feature>
<comment type="caution">
    <text evidence="8">The sequence shown here is derived from an EMBL/GenBank/DDBJ whole genome shotgun (WGS) entry which is preliminary data.</text>
</comment>
<feature type="transmembrane region" description="Helical" evidence="6">
    <location>
        <begin position="87"/>
        <end position="110"/>
    </location>
</feature>
<dbReference type="GO" id="GO:0009055">
    <property type="term" value="F:electron transfer activity"/>
    <property type="evidence" value="ECO:0007669"/>
    <property type="project" value="InterPro"/>
</dbReference>
<evidence type="ECO:0000313" key="8">
    <source>
        <dbReference type="EMBL" id="KPB01743.1"/>
    </source>
</evidence>
<name>A0A0M9GN76_9HYPH</name>
<keyword evidence="5 6" id="KW-0472">Membrane</keyword>
<dbReference type="OrthoDB" id="7744460at2"/>
<dbReference type="Proteomes" id="UP000038011">
    <property type="component" value="Unassembled WGS sequence"/>
</dbReference>
<reference evidence="8 9" key="1">
    <citation type="submission" date="2015-01" db="EMBL/GenBank/DDBJ databases">
        <title>Ahrensia donghaiensis sp. nov., a novel dimethylsulphoniopropionate-cleavage bacterium isolated from seawater and emended descriptions of the genus Ahrensia and Ahrensia kielensis.</title>
        <authorList>
            <person name="Liu J."/>
        </authorList>
    </citation>
    <scope>NUCLEOTIDE SEQUENCE [LARGE SCALE GENOMIC DNA]</scope>
    <source>
        <strain evidence="8 9">LZD062</strain>
    </source>
</reference>
<dbReference type="GO" id="GO:0022904">
    <property type="term" value="P:respiratory electron transport chain"/>
    <property type="evidence" value="ECO:0007669"/>
    <property type="project" value="InterPro"/>
</dbReference>
<gene>
    <name evidence="8" type="ORF">SU32_06590</name>
</gene>